<organism evidence="1 2">
    <name type="scientific">Streptomyces violaceus</name>
    <name type="common">Streptomyces venezuelae</name>
    <dbReference type="NCBI Taxonomy" id="1936"/>
    <lineage>
        <taxon>Bacteria</taxon>
        <taxon>Bacillati</taxon>
        <taxon>Actinomycetota</taxon>
        <taxon>Actinomycetes</taxon>
        <taxon>Kitasatosporales</taxon>
        <taxon>Streptomycetaceae</taxon>
        <taxon>Streptomyces</taxon>
    </lineage>
</organism>
<gene>
    <name evidence="1" type="ORF">OHB29_07475</name>
</gene>
<protein>
    <submittedName>
        <fullName evidence="1">Uncharacterized protein</fullName>
    </submittedName>
</protein>
<keyword evidence="2" id="KW-1185">Reference proteome</keyword>
<accession>A0ABZ1NMC0</accession>
<dbReference type="EMBL" id="CP107906">
    <property type="protein sequence ID" value="WUG92879.1"/>
    <property type="molecule type" value="Genomic_DNA"/>
</dbReference>
<dbReference type="RefSeq" id="WP_328337263.1">
    <property type="nucleotide sequence ID" value="NZ_CP107906.1"/>
</dbReference>
<evidence type="ECO:0000313" key="1">
    <source>
        <dbReference type="EMBL" id="WUG92879.1"/>
    </source>
</evidence>
<name>A0ABZ1NMC0_STRVL</name>
<reference evidence="1 2" key="1">
    <citation type="submission" date="2022-10" db="EMBL/GenBank/DDBJ databases">
        <title>The complete genomes of actinobacterial strains from the NBC collection.</title>
        <authorList>
            <person name="Joergensen T.S."/>
            <person name="Alvarez Arevalo M."/>
            <person name="Sterndorff E.B."/>
            <person name="Faurdal D."/>
            <person name="Vuksanovic O."/>
            <person name="Mourched A.-S."/>
            <person name="Charusanti P."/>
            <person name="Shaw S."/>
            <person name="Blin K."/>
            <person name="Weber T."/>
        </authorList>
    </citation>
    <scope>NUCLEOTIDE SEQUENCE [LARGE SCALE GENOMIC DNA]</scope>
    <source>
        <strain evidence="1 2">NBC_00456</strain>
    </source>
</reference>
<dbReference type="Proteomes" id="UP001341259">
    <property type="component" value="Chromosome"/>
</dbReference>
<proteinExistence type="predicted"/>
<evidence type="ECO:0000313" key="2">
    <source>
        <dbReference type="Proteomes" id="UP001341259"/>
    </source>
</evidence>
<sequence>MQTRLDELTETVLAESKDAAWLVVVAQPVRPAPRLVPAPTRAQTQDVLGRAVKTAGRLKDAFSGQTVIANALNNDMQVGLRRWIDSSFLVPERREDLRSVMVELHHDGTVTAGVDLTHGLRRSAGSSVTPLNTVVLDNAVIEAVALAAAFRSFRTPDSPVDIVASIAKDNADDRLAPVHKRYDDTQVIPDTRRPPRLLPASTQLPPQTDDAVLRESAHELSTGLLHQFGLTHC</sequence>